<feature type="domain" description="3-beta hydroxysteroid dehydrogenase/isomerase" evidence="2">
    <location>
        <begin position="13"/>
        <end position="276"/>
    </location>
</feature>
<keyword evidence="1" id="KW-0472">Membrane</keyword>
<keyword evidence="1" id="KW-0812">Transmembrane</keyword>
<evidence type="ECO:0000313" key="3">
    <source>
        <dbReference type="EMBL" id="EPE24114.1"/>
    </source>
</evidence>
<dbReference type="Proteomes" id="UP000016922">
    <property type="component" value="Unassembled WGS sequence"/>
</dbReference>
<evidence type="ECO:0000313" key="4">
    <source>
        <dbReference type="Proteomes" id="UP000016922"/>
    </source>
</evidence>
<dbReference type="Gene3D" id="3.40.50.720">
    <property type="entry name" value="NAD(P)-binding Rossmann-like Domain"/>
    <property type="match status" value="1"/>
</dbReference>
<accession>S3CFT8</accession>
<gene>
    <name evidence="3" type="ORF">GLAREA_07964</name>
</gene>
<keyword evidence="4" id="KW-1185">Reference proteome</keyword>
<dbReference type="OMA" id="GGKFYFV"/>
<evidence type="ECO:0000256" key="1">
    <source>
        <dbReference type="SAM" id="Phobius"/>
    </source>
</evidence>
<dbReference type="GO" id="GO:0006694">
    <property type="term" value="P:steroid biosynthetic process"/>
    <property type="evidence" value="ECO:0007669"/>
    <property type="project" value="InterPro"/>
</dbReference>
<dbReference type="STRING" id="1116229.S3CFT8"/>
<dbReference type="SUPFAM" id="SSF51735">
    <property type="entry name" value="NAD(P)-binding Rossmann-fold domains"/>
    <property type="match status" value="1"/>
</dbReference>
<dbReference type="PANTHER" id="PTHR43000">
    <property type="entry name" value="DTDP-D-GLUCOSE 4,6-DEHYDRATASE-RELATED"/>
    <property type="match status" value="1"/>
</dbReference>
<organism evidence="3 4">
    <name type="scientific">Glarea lozoyensis (strain ATCC 20868 / MF5171)</name>
    <dbReference type="NCBI Taxonomy" id="1116229"/>
    <lineage>
        <taxon>Eukaryota</taxon>
        <taxon>Fungi</taxon>
        <taxon>Dikarya</taxon>
        <taxon>Ascomycota</taxon>
        <taxon>Pezizomycotina</taxon>
        <taxon>Leotiomycetes</taxon>
        <taxon>Helotiales</taxon>
        <taxon>Helotiaceae</taxon>
        <taxon>Glarea</taxon>
    </lineage>
</organism>
<dbReference type="Pfam" id="PF01073">
    <property type="entry name" value="3Beta_HSD"/>
    <property type="match status" value="1"/>
</dbReference>
<dbReference type="InterPro" id="IPR002225">
    <property type="entry name" value="3Beta_OHSteriod_DH/Estase"/>
</dbReference>
<reference evidence="3 4" key="1">
    <citation type="journal article" date="2013" name="BMC Genomics">
        <title>Genomics-driven discovery of the pneumocandin biosynthetic gene cluster in the fungus Glarea lozoyensis.</title>
        <authorList>
            <person name="Chen L."/>
            <person name="Yue Q."/>
            <person name="Zhang X."/>
            <person name="Xiang M."/>
            <person name="Wang C."/>
            <person name="Li S."/>
            <person name="Che Y."/>
            <person name="Ortiz-Lopez F.J."/>
            <person name="Bills G.F."/>
            <person name="Liu X."/>
            <person name="An Z."/>
        </authorList>
    </citation>
    <scope>NUCLEOTIDE SEQUENCE [LARGE SCALE GENOMIC DNA]</scope>
    <source>
        <strain evidence="4">ATCC 20868 / MF5171</strain>
    </source>
</reference>
<dbReference type="AlphaFoldDB" id="S3CFT8"/>
<dbReference type="InterPro" id="IPR036291">
    <property type="entry name" value="NAD(P)-bd_dom_sf"/>
</dbReference>
<name>S3CFT8_GLAL2</name>
<dbReference type="KEGG" id="glz:GLAREA_07964"/>
<dbReference type="GO" id="GO:0016616">
    <property type="term" value="F:oxidoreductase activity, acting on the CH-OH group of donors, NAD or NADP as acceptor"/>
    <property type="evidence" value="ECO:0007669"/>
    <property type="project" value="InterPro"/>
</dbReference>
<protein>
    <submittedName>
        <fullName evidence="3">NAD(P)-binding Rossmann-fold containing protein</fullName>
    </submittedName>
</protein>
<dbReference type="GeneID" id="19467015"/>
<dbReference type="RefSeq" id="XP_008088202.1">
    <property type="nucleotide sequence ID" value="XM_008090011.1"/>
</dbReference>
<dbReference type="OrthoDB" id="10058185at2759"/>
<sequence length="361" mass="39360">MAGEEAPTTPHVLVIGGCGFLGCHIVQAFLAHNPTWKVSVASRSPTHNLRDEADYYAVDISKRMELESLLLKLLPTIIVNSASPLAHAGAQASTSTTIEGAALSLNLAAEIPAINSYIYISSASIASGMPFSLLPESDAKLINPETNHDPYSAAKATADSMVLAANQPFKLLTAVLRPSGIIGEHDAQVIPSLIGGMKQGMARFQFGDGKNKFDFVYAGNVADATVCCAKALMKEHTEKLQGGDKTVAGEAFWITNGEPMEFWSFARLVWRLAGDRTPPEKIITIPMWLMFFMAGIAEWVAWMLSAGKRRPQKFNKSQMQNCSMDRTFDVSKARERLDWEPKVTLEEGARRGVEWAIKGSQ</sequence>
<dbReference type="EMBL" id="KE145373">
    <property type="protein sequence ID" value="EPE24114.1"/>
    <property type="molecule type" value="Genomic_DNA"/>
</dbReference>
<evidence type="ECO:0000259" key="2">
    <source>
        <dbReference type="Pfam" id="PF01073"/>
    </source>
</evidence>
<dbReference type="HOGENOM" id="CLU_007383_6_8_1"/>
<dbReference type="eggNOG" id="KOG1430">
    <property type="taxonomic scope" value="Eukaryota"/>
</dbReference>
<feature type="transmembrane region" description="Helical" evidence="1">
    <location>
        <begin position="285"/>
        <end position="304"/>
    </location>
</feature>
<keyword evidence="1" id="KW-1133">Transmembrane helix</keyword>
<proteinExistence type="predicted"/>